<dbReference type="Proteomes" id="UP000077266">
    <property type="component" value="Unassembled WGS sequence"/>
</dbReference>
<dbReference type="PROSITE" id="PS50181">
    <property type="entry name" value="FBOX"/>
    <property type="match status" value="1"/>
</dbReference>
<dbReference type="EMBL" id="KV425960">
    <property type="protein sequence ID" value="KZV95266.1"/>
    <property type="molecule type" value="Genomic_DNA"/>
</dbReference>
<gene>
    <name evidence="2" type="ORF">EXIGLDRAFT_748225</name>
</gene>
<dbReference type="OrthoDB" id="3322634at2759"/>
<evidence type="ECO:0000313" key="3">
    <source>
        <dbReference type="Proteomes" id="UP000077266"/>
    </source>
</evidence>
<protein>
    <recommendedName>
        <fullName evidence="1">F-box domain-containing protein</fullName>
    </recommendedName>
</protein>
<dbReference type="InterPro" id="IPR036047">
    <property type="entry name" value="F-box-like_dom_sf"/>
</dbReference>
<dbReference type="Pfam" id="PF12937">
    <property type="entry name" value="F-box-like"/>
    <property type="match status" value="1"/>
</dbReference>
<dbReference type="AlphaFoldDB" id="A0A165JSD4"/>
<sequence>MQTNWTNRNVRCKASTADPESHNIVQMGDDYSSRLPAEMLASIFELLSQPDVLRVARVCHRWRAVARLVPTFYAHVGLEVNWLYDIQEYRSELEEYTRELGDAAGTGFRLSMMISVQWDGLESEDDGSIHDGETRNYYLDERMAILVRETVLRALPKYLDSIVKLHVVLPRYCIHDLSKALAHPAPNLHLLILDFFGDGDYRYDPLVDYLAVDLFNGHAPQLTKVLLANVGLRTEPAIPAFAAVRDLCVDGYTDAIIPALPLNFPAVRHLTIDSMHALDLAFDDSDSFSLSPFLSLQTLVVASQDVERGLPVMPNALLKGQPVRRVYLRLSSPDFADIGFAITSLLTPSQSPTHLSMFHLNRTELKTYPESLSRVDGNYSAAYMIELHRIANDTRLTLLLDSAHSEPAAGHLASLAPSLYITDMRFAFSQAQLICEQFEALPQLIALRVVLDEFGCDTYILNEDRPSVDCPRLEKITIYASGAYGLDRLQAILAVLHEFASAGPVLVLQGDPLPELVTSSVLLSRVCGITVERMHTFSKTAGCCAPSCHAPIDRVWSLSAIARTAHLFNF</sequence>
<name>A0A165JSD4_EXIGL</name>
<dbReference type="InterPro" id="IPR001810">
    <property type="entry name" value="F-box_dom"/>
</dbReference>
<dbReference type="SUPFAM" id="SSF81383">
    <property type="entry name" value="F-box domain"/>
    <property type="match status" value="1"/>
</dbReference>
<dbReference type="CDD" id="cd09917">
    <property type="entry name" value="F-box_SF"/>
    <property type="match status" value="1"/>
</dbReference>
<dbReference type="SMART" id="SM00256">
    <property type="entry name" value="FBOX"/>
    <property type="match status" value="1"/>
</dbReference>
<feature type="domain" description="F-box" evidence="1">
    <location>
        <begin position="29"/>
        <end position="76"/>
    </location>
</feature>
<evidence type="ECO:0000313" key="2">
    <source>
        <dbReference type="EMBL" id="KZV95266.1"/>
    </source>
</evidence>
<accession>A0A165JSD4</accession>
<dbReference type="InParanoid" id="A0A165JSD4"/>
<keyword evidence="3" id="KW-1185">Reference proteome</keyword>
<organism evidence="2 3">
    <name type="scientific">Exidia glandulosa HHB12029</name>
    <dbReference type="NCBI Taxonomy" id="1314781"/>
    <lineage>
        <taxon>Eukaryota</taxon>
        <taxon>Fungi</taxon>
        <taxon>Dikarya</taxon>
        <taxon>Basidiomycota</taxon>
        <taxon>Agaricomycotina</taxon>
        <taxon>Agaricomycetes</taxon>
        <taxon>Auriculariales</taxon>
        <taxon>Exidiaceae</taxon>
        <taxon>Exidia</taxon>
    </lineage>
</organism>
<dbReference type="Gene3D" id="1.20.1280.50">
    <property type="match status" value="1"/>
</dbReference>
<reference evidence="2 3" key="1">
    <citation type="journal article" date="2016" name="Mol. Biol. Evol.">
        <title>Comparative Genomics of Early-Diverging Mushroom-Forming Fungi Provides Insights into the Origins of Lignocellulose Decay Capabilities.</title>
        <authorList>
            <person name="Nagy L.G."/>
            <person name="Riley R."/>
            <person name="Tritt A."/>
            <person name="Adam C."/>
            <person name="Daum C."/>
            <person name="Floudas D."/>
            <person name="Sun H."/>
            <person name="Yadav J.S."/>
            <person name="Pangilinan J."/>
            <person name="Larsson K.H."/>
            <person name="Matsuura K."/>
            <person name="Barry K."/>
            <person name="Labutti K."/>
            <person name="Kuo R."/>
            <person name="Ohm R.A."/>
            <person name="Bhattacharya S.S."/>
            <person name="Shirouzu T."/>
            <person name="Yoshinaga Y."/>
            <person name="Martin F.M."/>
            <person name="Grigoriev I.V."/>
            <person name="Hibbett D.S."/>
        </authorList>
    </citation>
    <scope>NUCLEOTIDE SEQUENCE [LARGE SCALE GENOMIC DNA]</scope>
    <source>
        <strain evidence="2 3">HHB12029</strain>
    </source>
</reference>
<proteinExistence type="predicted"/>
<evidence type="ECO:0000259" key="1">
    <source>
        <dbReference type="PROSITE" id="PS50181"/>
    </source>
</evidence>